<dbReference type="GO" id="GO:0015159">
    <property type="term" value="F:polysaccharide transmembrane transporter activity"/>
    <property type="evidence" value="ECO:0007669"/>
    <property type="project" value="InterPro"/>
</dbReference>
<evidence type="ECO:0000259" key="16">
    <source>
        <dbReference type="Pfam" id="PF02563"/>
    </source>
</evidence>
<sequence length="255" mass="27964">MKTKRIALFTLIGVLLLISNCASSKKIEYFQEVEGQVISDSISAFAAQIKTGDLLYINVTATNAEAAIPFNLYETPILSNAVANARPIAYLVDDDGRINFPVLGKLDIAGLTTKQLTKVLEDHLIEYITDPTINIRFANFRVSVLGEVKTPGAYPVSNERLSVIEAISLAGDLTIYGKRESVLLIRIENGKKEFITLDLTNKKVFDSPYYNLKQNDVIYVPPNKTRVNSSAIGPNTGVIISSISLLIALMAIIIK</sequence>
<reference evidence="18" key="2">
    <citation type="submission" date="2020-09" db="EMBL/GenBank/DDBJ databases">
        <authorList>
            <person name="Sun Q."/>
            <person name="Kim S."/>
        </authorList>
    </citation>
    <scope>NUCLEOTIDE SEQUENCE</scope>
    <source>
        <strain evidence="18">KCTC 12710</strain>
    </source>
</reference>
<evidence type="ECO:0000256" key="5">
    <source>
        <dbReference type="ARBA" id="ARBA00022597"/>
    </source>
</evidence>
<dbReference type="GO" id="GO:0015288">
    <property type="term" value="F:porin activity"/>
    <property type="evidence" value="ECO:0007669"/>
    <property type="project" value="UniProtKB-KW"/>
</dbReference>
<evidence type="ECO:0000256" key="8">
    <source>
        <dbReference type="ARBA" id="ARBA00023047"/>
    </source>
</evidence>
<keyword evidence="12" id="KW-0564">Palmitate</keyword>
<keyword evidence="11 15" id="KW-0472">Membrane</keyword>
<evidence type="ECO:0000256" key="15">
    <source>
        <dbReference type="SAM" id="Phobius"/>
    </source>
</evidence>
<evidence type="ECO:0000256" key="1">
    <source>
        <dbReference type="ARBA" id="ARBA00004571"/>
    </source>
</evidence>
<dbReference type="GO" id="GO:0009279">
    <property type="term" value="C:cell outer membrane"/>
    <property type="evidence" value="ECO:0007669"/>
    <property type="project" value="UniProtKB-SubCell"/>
</dbReference>
<dbReference type="InterPro" id="IPR049712">
    <property type="entry name" value="Poly_export"/>
</dbReference>
<keyword evidence="3" id="KW-0813">Transport</keyword>
<keyword evidence="10" id="KW-0626">Porin</keyword>
<evidence type="ECO:0000256" key="7">
    <source>
        <dbReference type="ARBA" id="ARBA00022729"/>
    </source>
</evidence>
<comment type="similarity">
    <text evidence="2">Belongs to the BexD/CtrA/VexA family.</text>
</comment>
<dbReference type="Proteomes" id="UP000636004">
    <property type="component" value="Unassembled WGS sequence"/>
</dbReference>
<keyword evidence="4" id="KW-1134">Transmembrane beta strand</keyword>
<keyword evidence="5" id="KW-0762">Sugar transport</keyword>
<evidence type="ECO:0000313" key="18">
    <source>
        <dbReference type="EMBL" id="GGZ93534.1"/>
    </source>
</evidence>
<evidence type="ECO:0000256" key="14">
    <source>
        <dbReference type="ARBA" id="ARBA00023288"/>
    </source>
</evidence>
<dbReference type="Pfam" id="PF22461">
    <property type="entry name" value="SLBB_2"/>
    <property type="match status" value="1"/>
</dbReference>
<dbReference type="GO" id="GO:0046930">
    <property type="term" value="C:pore complex"/>
    <property type="evidence" value="ECO:0007669"/>
    <property type="project" value="UniProtKB-KW"/>
</dbReference>
<organism evidence="18 19">
    <name type="scientific">Algibacter mikhailovii</name>
    <dbReference type="NCBI Taxonomy" id="425498"/>
    <lineage>
        <taxon>Bacteria</taxon>
        <taxon>Pseudomonadati</taxon>
        <taxon>Bacteroidota</taxon>
        <taxon>Flavobacteriia</taxon>
        <taxon>Flavobacteriales</taxon>
        <taxon>Flavobacteriaceae</taxon>
        <taxon>Algibacter</taxon>
    </lineage>
</organism>
<keyword evidence="7" id="KW-0732">Signal</keyword>
<keyword evidence="6 15" id="KW-0812">Transmembrane</keyword>
<dbReference type="PANTHER" id="PTHR33619:SF3">
    <property type="entry name" value="POLYSACCHARIDE EXPORT PROTEIN GFCE-RELATED"/>
    <property type="match status" value="1"/>
</dbReference>
<evidence type="ECO:0000256" key="10">
    <source>
        <dbReference type="ARBA" id="ARBA00023114"/>
    </source>
</evidence>
<keyword evidence="9" id="KW-0406">Ion transport</keyword>
<evidence type="ECO:0000256" key="9">
    <source>
        <dbReference type="ARBA" id="ARBA00023065"/>
    </source>
</evidence>
<protein>
    <submittedName>
        <fullName evidence="18">Polysaccharide biosynthesis protein</fullName>
    </submittedName>
</protein>
<evidence type="ECO:0000256" key="2">
    <source>
        <dbReference type="ARBA" id="ARBA00009450"/>
    </source>
</evidence>
<dbReference type="InterPro" id="IPR054765">
    <property type="entry name" value="SLBB_dom"/>
</dbReference>
<dbReference type="GO" id="GO:0006811">
    <property type="term" value="P:monoatomic ion transport"/>
    <property type="evidence" value="ECO:0007669"/>
    <property type="project" value="UniProtKB-KW"/>
</dbReference>
<evidence type="ECO:0000256" key="3">
    <source>
        <dbReference type="ARBA" id="ARBA00022448"/>
    </source>
</evidence>
<keyword evidence="15" id="KW-1133">Transmembrane helix</keyword>
<keyword evidence="14" id="KW-0449">Lipoprotein</keyword>
<keyword evidence="19" id="KW-1185">Reference proteome</keyword>
<comment type="subcellular location">
    <subcellularLocation>
        <location evidence="1">Cell outer membrane</location>
        <topology evidence="1">Multi-pass membrane protein</topology>
    </subcellularLocation>
</comment>
<dbReference type="RefSeq" id="WP_189362733.1">
    <property type="nucleotide sequence ID" value="NZ_BMWZ01000012.1"/>
</dbReference>
<evidence type="ECO:0000313" key="19">
    <source>
        <dbReference type="Proteomes" id="UP000636004"/>
    </source>
</evidence>
<reference evidence="18" key="1">
    <citation type="journal article" date="2014" name="Int. J. Syst. Evol. Microbiol.">
        <title>Complete genome sequence of Corynebacterium casei LMG S-19264T (=DSM 44701T), isolated from a smear-ripened cheese.</title>
        <authorList>
            <consortium name="US DOE Joint Genome Institute (JGI-PGF)"/>
            <person name="Walter F."/>
            <person name="Albersmeier A."/>
            <person name="Kalinowski J."/>
            <person name="Ruckert C."/>
        </authorList>
    </citation>
    <scope>NUCLEOTIDE SEQUENCE</scope>
    <source>
        <strain evidence="18">KCTC 12710</strain>
    </source>
</reference>
<accession>A0A918RG05</accession>
<dbReference type="EMBL" id="BMWZ01000012">
    <property type="protein sequence ID" value="GGZ93534.1"/>
    <property type="molecule type" value="Genomic_DNA"/>
</dbReference>
<keyword evidence="8" id="KW-0625">Polysaccharide transport</keyword>
<dbReference type="AlphaFoldDB" id="A0A918RG05"/>
<dbReference type="PANTHER" id="PTHR33619">
    <property type="entry name" value="POLYSACCHARIDE EXPORT PROTEIN GFCE-RELATED"/>
    <property type="match status" value="1"/>
</dbReference>
<evidence type="ECO:0000259" key="17">
    <source>
        <dbReference type="Pfam" id="PF22461"/>
    </source>
</evidence>
<feature type="transmembrane region" description="Helical" evidence="15">
    <location>
        <begin position="232"/>
        <end position="254"/>
    </location>
</feature>
<comment type="caution">
    <text evidence="18">The sequence shown here is derived from an EMBL/GenBank/DDBJ whole genome shotgun (WGS) entry which is preliminary data.</text>
</comment>
<evidence type="ECO:0000256" key="6">
    <source>
        <dbReference type="ARBA" id="ARBA00022692"/>
    </source>
</evidence>
<evidence type="ECO:0000256" key="13">
    <source>
        <dbReference type="ARBA" id="ARBA00023237"/>
    </source>
</evidence>
<gene>
    <name evidence="18" type="ORF">GCM10007028_34920</name>
</gene>
<evidence type="ECO:0000256" key="11">
    <source>
        <dbReference type="ARBA" id="ARBA00023136"/>
    </source>
</evidence>
<name>A0A918RG05_9FLAO</name>
<feature type="domain" description="Polysaccharide export protein N-terminal" evidence="16">
    <location>
        <begin position="48"/>
        <end position="136"/>
    </location>
</feature>
<evidence type="ECO:0000256" key="12">
    <source>
        <dbReference type="ARBA" id="ARBA00023139"/>
    </source>
</evidence>
<dbReference type="Gene3D" id="3.30.1950.10">
    <property type="entry name" value="wza like domain"/>
    <property type="match status" value="1"/>
</dbReference>
<evidence type="ECO:0000256" key="4">
    <source>
        <dbReference type="ARBA" id="ARBA00022452"/>
    </source>
</evidence>
<feature type="domain" description="SLBB" evidence="17">
    <location>
        <begin position="141"/>
        <end position="220"/>
    </location>
</feature>
<proteinExistence type="inferred from homology"/>
<dbReference type="InterPro" id="IPR003715">
    <property type="entry name" value="Poly_export_N"/>
</dbReference>
<dbReference type="Pfam" id="PF02563">
    <property type="entry name" value="Poly_export"/>
    <property type="match status" value="1"/>
</dbReference>
<keyword evidence="13" id="KW-0998">Cell outer membrane</keyword>